<dbReference type="Pfam" id="PF13672">
    <property type="entry name" value="PP2C_2"/>
    <property type="match status" value="1"/>
</dbReference>
<dbReference type="SMART" id="SM00331">
    <property type="entry name" value="PP2C_SIG"/>
    <property type="match status" value="1"/>
</dbReference>
<feature type="region of interest" description="Disordered" evidence="1">
    <location>
        <begin position="97"/>
        <end position="135"/>
    </location>
</feature>
<dbReference type="Gene3D" id="3.60.40.10">
    <property type="entry name" value="PPM-type phosphatase domain"/>
    <property type="match status" value="1"/>
</dbReference>
<feature type="region of interest" description="Disordered" evidence="1">
    <location>
        <begin position="1"/>
        <end position="53"/>
    </location>
</feature>
<evidence type="ECO:0000313" key="4">
    <source>
        <dbReference type="Proteomes" id="UP000001916"/>
    </source>
</evidence>
<dbReference type="OrthoDB" id="9801841at2"/>
<dbReference type="eggNOG" id="COG0631">
    <property type="taxonomic scope" value="Bacteria"/>
</dbReference>
<dbReference type="KEGG" id="msv:Mesil_2865"/>
<evidence type="ECO:0000259" key="2">
    <source>
        <dbReference type="PROSITE" id="PS51746"/>
    </source>
</evidence>
<dbReference type="RefSeq" id="WP_013159240.1">
    <property type="nucleotide sequence ID" value="NC_014212.1"/>
</dbReference>
<evidence type="ECO:0000256" key="1">
    <source>
        <dbReference type="SAM" id="MobiDB-lite"/>
    </source>
</evidence>
<dbReference type="InterPro" id="IPR011009">
    <property type="entry name" value="Kinase-like_dom_sf"/>
</dbReference>
<name>D7BCX3_ALLS1</name>
<proteinExistence type="predicted"/>
<feature type="domain" description="PPM-type phosphatase" evidence="2">
    <location>
        <begin position="335"/>
        <end position="586"/>
    </location>
</feature>
<dbReference type="SUPFAM" id="SSF81606">
    <property type="entry name" value="PP2C-like"/>
    <property type="match status" value="1"/>
</dbReference>
<evidence type="ECO:0000313" key="3">
    <source>
        <dbReference type="EMBL" id="ADH64706.1"/>
    </source>
</evidence>
<dbReference type="HOGENOM" id="CLU_463669_0_0_0"/>
<dbReference type="Proteomes" id="UP000001916">
    <property type="component" value="Chromosome"/>
</dbReference>
<dbReference type="AlphaFoldDB" id="D7BCX3"/>
<organism evidence="3 4">
    <name type="scientific">Allomeiothermus silvanus (strain ATCC 700542 / DSM 9946 / NBRC 106475 / NCIMB 13440 / VI-R2)</name>
    <name type="common">Thermus silvanus</name>
    <dbReference type="NCBI Taxonomy" id="526227"/>
    <lineage>
        <taxon>Bacteria</taxon>
        <taxon>Thermotogati</taxon>
        <taxon>Deinococcota</taxon>
        <taxon>Deinococci</taxon>
        <taxon>Thermales</taxon>
        <taxon>Thermaceae</taxon>
        <taxon>Allomeiothermus</taxon>
    </lineage>
</organism>
<dbReference type="PROSITE" id="PS51746">
    <property type="entry name" value="PPM_2"/>
    <property type="match status" value="1"/>
</dbReference>
<dbReference type="CDD" id="cd00143">
    <property type="entry name" value="PP2Cc"/>
    <property type="match status" value="1"/>
</dbReference>
<accession>D7BCX3</accession>
<protein>
    <submittedName>
        <fullName evidence="3">Protein serine/threonine phosphatase</fullName>
    </submittedName>
</protein>
<reference evidence="3 4" key="1">
    <citation type="journal article" date="2010" name="Stand. Genomic Sci.">
        <title>Complete genome sequence of Meiothermus silvanus type strain (VI-R2).</title>
        <authorList>
            <person name="Sikorski J."/>
            <person name="Tindall B.J."/>
            <person name="Lowry S."/>
            <person name="Lucas S."/>
            <person name="Nolan M."/>
            <person name="Copeland A."/>
            <person name="Glavina Del Rio T."/>
            <person name="Tice H."/>
            <person name="Cheng J.F."/>
            <person name="Han C."/>
            <person name="Pitluck S."/>
            <person name="Liolios K."/>
            <person name="Ivanova N."/>
            <person name="Mavromatis K."/>
            <person name="Mikhailova N."/>
            <person name="Pati A."/>
            <person name="Goodwin L."/>
            <person name="Chen A."/>
            <person name="Palaniappan K."/>
            <person name="Land M."/>
            <person name="Hauser L."/>
            <person name="Chang Y.J."/>
            <person name="Jeffries C.D."/>
            <person name="Rohde M."/>
            <person name="Goker M."/>
            <person name="Woyke T."/>
            <person name="Bristow J."/>
            <person name="Eisen J.A."/>
            <person name="Markowitz V."/>
            <person name="Hugenholtz P."/>
            <person name="Kyrpides N.C."/>
            <person name="Klenk H.P."/>
            <person name="Lapidus A."/>
        </authorList>
    </citation>
    <scope>NUCLEOTIDE SEQUENCE [LARGE SCALE GENOMIC DNA]</scope>
    <source>
        <strain evidence="4">ATCC 700542 / DSM 9946 / VI-R2</strain>
    </source>
</reference>
<dbReference type="STRING" id="526227.Mesil_2865"/>
<gene>
    <name evidence="3" type="ordered locus">Mesil_2865</name>
</gene>
<dbReference type="InterPro" id="IPR036457">
    <property type="entry name" value="PPM-type-like_dom_sf"/>
</dbReference>
<dbReference type="SUPFAM" id="SSF56112">
    <property type="entry name" value="Protein kinase-like (PK-like)"/>
    <property type="match status" value="1"/>
</dbReference>
<dbReference type="InterPro" id="IPR001932">
    <property type="entry name" value="PPM-type_phosphatase-like_dom"/>
</dbReference>
<dbReference type="SMART" id="SM00332">
    <property type="entry name" value="PP2Cc"/>
    <property type="match status" value="1"/>
</dbReference>
<keyword evidence="4" id="KW-1185">Reference proteome</keyword>
<sequence length="588" mass="61892">MPEERPAPRYGHQPGPDGATTDPHDEVEAIAAAENEGMVAEKPPPDPAPQESFLEETPLPLTVENSDLAPGTLLTWGDLTFAVGEPYLAGWYRATQDSPRYGRQPDPDGATTRYGHQPGPDGATTRYGHQPGPDGATTALLNPGLDGTLLAEVGGHRLLPRLLYAGPEGVAVAAPEGEPVGRGLSLQEALEVLRPLAQFVYFLELKGLTLLDLEPRSLLRSEGGLRLVPPPRLARIGSRAEPLWREGYTPPEVLAEATLSAKAGVYLLGALLFELLSGTALPAEGPSDLLLMGISLAGVPQALNQLLAPVDERPTPQQALMLFKSLSAPPLPVLEVGAATSIGLNPDRPYNEDAFAYRLERVQAHANHTLLLRACVADGMGGMAAGERASQAAVETFVAPAPPYPLDDPQAQADWAVRLVWEANAAVLQALGGRDGGCTISAVLLVGARYALAHVGDTRAYLWSGLGLRPISRDHSLVGALLASGMITPEKAAAHPDRNKVLRSLGSLRQPQEGYVDGLPDAPTATLLPGEALLLVSDGVWGEVSDHRMAEILSHNLTPQAAAEALVATALEAGAPDNATALIVRRMG</sequence>
<dbReference type="Gene3D" id="1.10.510.10">
    <property type="entry name" value="Transferase(Phosphotransferase) domain 1"/>
    <property type="match status" value="1"/>
</dbReference>
<dbReference type="EMBL" id="CP002042">
    <property type="protein sequence ID" value="ADH64706.1"/>
    <property type="molecule type" value="Genomic_DNA"/>
</dbReference>